<keyword evidence="2" id="KW-0411">Iron-sulfur</keyword>
<dbReference type="InterPro" id="IPR017900">
    <property type="entry name" value="4Fe4S_Fe_S_CS"/>
</dbReference>
<dbReference type="InterPro" id="IPR009051">
    <property type="entry name" value="Helical_ferredxn"/>
</dbReference>
<evidence type="ECO:0000256" key="3">
    <source>
        <dbReference type="ARBA" id="ARBA00022737"/>
    </source>
</evidence>
<dbReference type="Gene3D" id="1.10.1060.10">
    <property type="entry name" value="Alpha-helical ferredoxin"/>
    <property type="match status" value="1"/>
</dbReference>
<evidence type="ECO:0000256" key="4">
    <source>
        <dbReference type="ARBA" id="ARBA00022982"/>
    </source>
</evidence>
<keyword evidence="3" id="KW-0677">Repeat</keyword>
<dbReference type="Pfam" id="PF02589">
    <property type="entry name" value="LUD_dom"/>
    <property type="match status" value="1"/>
</dbReference>
<keyword evidence="4" id="KW-0249">Electron transport</keyword>
<dbReference type="SUPFAM" id="SSF46548">
    <property type="entry name" value="alpha-helical ferredoxin"/>
    <property type="match status" value="1"/>
</dbReference>
<keyword evidence="2" id="KW-0479">Metal-binding</keyword>
<evidence type="ECO:0000313" key="7">
    <source>
        <dbReference type="Proteomes" id="UP000632195"/>
    </source>
</evidence>
<keyword evidence="2" id="KW-0408">Iron</keyword>
<accession>A0AA37BQN6</accession>
<name>A0AA37BQN6_9ARCH</name>
<organism evidence="6 7">
    <name type="scientific">Thermogymnomonas acidicola</name>
    <dbReference type="NCBI Taxonomy" id="399579"/>
    <lineage>
        <taxon>Archaea</taxon>
        <taxon>Methanobacteriati</taxon>
        <taxon>Thermoplasmatota</taxon>
        <taxon>Thermoplasmata</taxon>
        <taxon>Thermoplasmatales</taxon>
        <taxon>Thermogymnomonas</taxon>
    </lineage>
</organism>
<dbReference type="InterPro" id="IPR003741">
    <property type="entry name" value="LUD_dom"/>
</dbReference>
<evidence type="ECO:0000259" key="5">
    <source>
        <dbReference type="PROSITE" id="PS51379"/>
    </source>
</evidence>
<keyword evidence="1" id="KW-0813">Transport</keyword>
<evidence type="ECO:0000256" key="2">
    <source>
        <dbReference type="ARBA" id="ARBA00022485"/>
    </source>
</evidence>
<reference evidence="6" key="1">
    <citation type="journal article" date="2014" name="Int. J. Syst. Evol. Microbiol.">
        <title>Complete genome sequence of Corynebacterium casei LMG S-19264T (=DSM 44701T), isolated from a smear-ripened cheese.</title>
        <authorList>
            <consortium name="US DOE Joint Genome Institute (JGI-PGF)"/>
            <person name="Walter F."/>
            <person name="Albersmeier A."/>
            <person name="Kalinowski J."/>
            <person name="Ruckert C."/>
        </authorList>
    </citation>
    <scope>NUCLEOTIDE SEQUENCE</scope>
    <source>
        <strain evidence="6">JCM 13583</strain>
    </source>
</reference>
<dbReference type="SUPFAM" id="SSF100950">
    <property type="entry name" value="NagB/RpiA/CoA transferase-like"/>
    <property type="match status" value="1"/>
</dbReference>
<sequence>MMGQWDVAIERALQNNIPRVEQILSENPYILDLAREIRETKLAVLEHLDDYVQKTIRAVERTGGRAYLARDAEEARKIVDDIIGERKRVVFSKSNVAYEVGLREHLVSRGLDAWETDLGEYLIQLTGEPPAHIVFPALHMPKEAVGDLLNRFLNGAVNSGSTHEEMVAAVRSFLMEKYMKAQVGITGANAVAADTGSVALLENEGNIRMDTVVPEVHIAITGIDKIVPTLHDAMKELIVQAAYGGLYPPSYINISSGPSSTADIELKRVSPATGPREFHVILLDNGRSMANRDPGLREALLCIKCGRCYFSCPVYRVMGASWGDPPYGGPMGAMWSAIIKGDYRQANLCTHSGGCRDVCPVGIDIPRVLEYIKWRSVSHE</sequence>
<dbReference type="InterPro" id="IPR004452">
    <property type="entry name" value="LutB/LldF"/>
</dbReference>
<dbReference type="InterPro" id="IPR024185">
    <property type="entry name" value="FTHF_cligase-like_sf"/>
</dbReference>
<dbReference type="PANTHER" id="PTHR47153:SF2">
    <property type="entry name" value="LACTATE UTILIZATION PROTEIN B"/>
    <property type="match status" value="1"/>
</dbReference>
<gene>
    <name evidence="6" type="ORF">GCM10007108_03370</name>
</gene>
<dbReference type="Gene3D" id="3.40.50.10420">
    <property type="entry name" value="NagB/RpiA/CoA transferase-like"/>
    <property type="match status" value="1"/>
</dbReference>
<protein>
    <submittedName>
        <fullName evidence="6">(Fe-S)-binding protein</fullName>
    </submittedName>
</protein>
<dbReference type="PROSITE" id="PS00198">
    <property type="entry name" value="4FE4S_FER_1"/>
    <property type="match status" value="1"/>
</dbReference>
<keyword evidence="2" id="KW-0004">4Fe-4S</keyword>
<dbReference type="GO" id="GO:0006089">
    <property type="term" value="P:lactate metabolic process"/>
    <property type="evidence" value="ECO:0007669"/>
    <property type="project" value="InterPro"/>
</dbReference>
<dbReference type="Proteomes" id="UP000632195">
    <property type="component" value="Unassembled WGS sequence"/>
</dbReference>
<evidence type="ECO:0000313" key="6">
    <source>
        <dbReference type="EMBL" id="GGM68609.1"/>
    </source>
</evidence>
<comment type="caution">
    <text evidence="6">The sequence shown here is derived from an EMBL/GenBank/DDBJ whole genome shotgun (WGS) entry which is preliminary data.</text>
</comment>
<feature type="domain" description="4Fe-4S ferredoxin-type" evidence="5">
    <location>
        <begin position="292"/>
        <end position="323"/>
    </location>
</feature>
<keyword evidence="7" id="KW-1185">Reference proteome</keyword>
<dbReference type="GO" id="GO:0051539">
    <property type="term" value="F:4 iron, 4 sulfur cluster binding"/>
    <property type="evidence" value="ECO:0007669"/>
    <property type="project" value="UniProtKB-KW"/>
</dbReference>
<dbReference type="Pfam" id="PF13183">
    <property type="entry name" value="Fer4_8"/>
    <property type="match status" value="1"/>
</dbReference>
<dbReference type="AlphaFoldDB" id="A0AA37BQN6"/>
<dbReference type="PROSITE" id="PS51379">
    <property type="entry name" value="4FE4S_FER_2"/>
    <property type="match status" value="1"/>
</dbReference>
<dbReference type="GO" id="GO:0016491">
    <property type="term" value="F:oxidoreductase activity"/>
    <property type="evidence" value="ECO:0007669"/>
    <property type="project" value="UniProtKB-ARBA"/>
</dbReference>
<dbReference type="InterPro" id="IPR017896">
    <property type="entry name" value="4Fe4S_Fe-S-bd"/>
</dbReference>
<dbReference type="EMBL" id="BMNY01000001">
    <property type="protein sequence ID" value="GGM68609.1"/>
    <property type="molecule type" value="Genomic_DNA"/>
</dbReference>
<proteinExistence type="predicted"/>
<reference evidence="6" key="2">
    <citation type="submission" date="2022-09" db="EMBL/GenBank/DDBJ databases">
        <authorList>
            <person name="Sun Q."/>
            <person name="Ohkuma M."/>
        </authorList>
    </citation>
    <scope>NUCLEOTIDE SEQUENCE</scope>
    <source>
        <strain evidence="6">JCM 13583</strain>
    </source>
</reference>
<dbReference type="InterPro" id="IPR037171">
    <property type="entry name" value="NagB/RpiA_transferase-like"/>
</dbReference>
<evidence type="ECO:0000256" key="1">
    <source>
        <dbReference type="ARBA" id="ARBA00022448"/>
    </source>
</evidence>
<dbReference type="PANTHER" id="PTHR47153">
    <property type="entry name" value="LACTATE UTILIZATION PROTEIN B"/>
    <property type="match status" value="1"/>
</dbReference>